<dbReference type="Gene3D" id="3.20.20.100">
    <property type="entry name" value="NADP-dependent oxidoreductase domain"/>
    <property type="match status" value="1"/>
</dbReference>
<evidence type="ECO:0000256" key="1">
    <source>
        <dbReference type="ARBA" id="ARBA00007905"/>
    </source>
</evidence>
<evidence type="ECO:0000256" key="2">
    <source>
        <dbReference type="ARBA" id="ARBA00022857"/>
    </source>
</evidence>
<evidence type="ECO:0000313" key="6">
    <source>
        <dbReference type="Proteomes" id="UP000094801"/>
    </source>
</evidence>
<dbReference type="OrthoDB" id="416253at2759"/>
<dbReference type="SUPFAM" id="SSF51430">
    <property type="entry name" value="NAD(P)-linked oxidoreductase"/>
    <property type="match status" value="1"/>
</dbReference>
<dbReference type="STRING" id="983967.A0A1E4ST63"/>
<dbReference type="PANTHER" id="PTHR43827:SF3">
    <property type="entry name" value="NADP-DEPENDENT OXIDOREDUCTASE DOMAIN-CONTAINING PROTEIN"/>
    <property type="match status" value="1"/>
</dbReference>
<evidence type="ECO:0000259" key="4">
    <source>
        <dbReference type="Pfam" id="PF00248"/>
    </source>
</evidence>
<dbReference type="GO" id="GO:0016616">
    <property type="term" value="F:oxidoreductase activity, acting on the CH-OH group of donors, NAD or NADP as acceptor"/>
    <property type="evidence" value="ECO:0007669"/>
    <property type="project" value="UniProtKB-ARBA"/>
</dbReference>
<organism evidence="5 6">
    <name type="scientific">[Candida] arabinofermentans NRRL YB-2248</name>
    <dbReference type="NCBI Taxonomy" id="983967"/>
    <lineage>
        <taxon>Eukaryota</taxon>
        <taxon>Fungi</taxon>
        <taxon>Dikarya</taxon>
        <taxon>Ascomycota</taxon>
        <taxon>Saccharomycotina</taxon>
        <taxon>Pichiomycetes</taxon>
        <taxon>Pichiales</taxon>
        <taxon>Pichiaceae</taxon>
        <taxon>Ogataea</taxon>
        <taxon>Ogataea/Candida clade</taxon>
    </lineage>
</organism>
<feature type="domain" description="NADP-dependent oxidoreductase" evidence="4">
    <location>
        <begin position="10"/>
        <end position="123"/>
    </location>
</feature>
<dbReference type="EMBL" id="KV453876">
    <property type="protein sequence ID" value="ODV82694.1"/>
    <property type="molecule type" value="Genomic_DNA"/>
</dbReference>
<evidence type="ECO:0000313" key="5">
    <source>
        <dbReference type="EMBL" id="ODV82694.1"/>
    </source>
</evidence>
<protein>
    <recommendedName>
        <fullName evidence="4">NADP-dependent oxidoreductase domain-containing protein</fullName>
    </recommendedName>
</protein>
<keyword evidence="3" id="KW-0560">Oxidoreductase</keyword>
<dbReference type="InterPro" id="IPR023210">
    <property type="entry name" value="NADP_OxRdtase_dom"/>
</dbReference>
<proteinExistence type="inferred from homology"/>
<name>A0A1E4ST63_9ASCO</name>
<comment type="similarity">
    <text evidence="1">Belongs to the aldo/keto reductase family.</text>
</comment>
<keyword evidence="6" id="KW-1185">Reference proteome</keyword>
<accession>A0A1E4ST63</accession>
<sequence>MVEPLGNVHLTKALTNGITHIDSAECYNTDYEVAKAIKQSKLLRSDIWITDKYFAEDDPYQHLVAALKRLDTPYVYLYLLHSPFIKIKFRGFDLSEAWGFMERCKKEGMAKNFGVSNFGVEDLKFNQIVFNAFLQNQTPGNNIQLEPYSPLGPLYKGDLKAGAGKTQILLHWVSAFGIVQIAITSKETRLAEFLDIFDGFELTPEEIEQITDIGKTYKPVLRQCWKPEYSKFVS</sequence>
<dbReference type="PRINTS" id="PR00069">
    <property type="entry name" value="ALDKETRDTASE"/>
</dbReference>
<keyword evidence="2" id="KW-0521">NADP</keyword>
<dbReference type="InterPro" id="IPR036812">
    <property type="entry name" value="NAD(P)_OxRdtase_dom_sf"/>
</dbReference>
<dbReference type="InterPro" id="IPR020471">
    <property type="entry name" value="AKR"/>
</dbReference>
<evidence type="ECO:0000256" key="3">
    <source>
        <dbReference type="ARBA" id="ARBA00023002"/>
    </source>
</evidence>
<dbReference type="Pfam" id="PF00248">
    <property type="entry name" value="Aldo_ket_red"/>
    <property type="match status" value="1"/>
</dbReference>
<gene>
    <name evidence="5" type="ORF">CANARDRAFT_178283</name>
</gene>
<dbReference type="PANTHER" id="PTHR43827">
    <property type="entry name" value="2,5-DIKETO-D-GLUCONIC ACID REDUCTASE"/>
    <property type="match status" value="1"/>
</dbReference>
<dbReference type="AlphaFoldDB" id="A0A1E4ST63"/>
<reference evidence="6" key="1">
    <citation type="submission" date="2016-04" db="EMBL/GenBank/DDBJ databases">
        <title>Comparative genomics of biotechnologically important yeasts.</title>
        <authorList>
            <consortium name="DOE Joint Genome Institute"/>
            <person name="Riley R."/>
            <person name="Haridas S."/>
            <person name="Wolfe K.H."/>
            <person name="Lopes M.R."/>
            <person name="Hittinger C.T."/>
            <person name="Goker M."/>
            <person name="Salamov A."/>
            <person name="Wisecaver J."/>
            <person name="Long T.M."/>
            <person name="Aerts A.L."/>
            <person name="Barry K."/>
            <person name="Choi C."/>
            <person name="Clum A."/>
            <person name="Coughlan A.Y."/>
            <person name="Deshpande S."/>
            <person name="Douglass A.P."/>
            <person name="Hanson S.J."/>
            <person name="Klenk H.-P."/>
            <person name="Labutti K."/>
            <person name="Lapidus A."/>
            <person name="Lindquist E."/>
            <person name="Lipzen A."/>
            <person name="Meier-Kolthoff J.P."/>
            <person name="Ohm R.A."/>
            <person name="Otillar R.P."/>
            <person name="Pangilinan J."/>
            <person name="Peng Y."/>
            <person name="Rokas A."/>
            <person name="Rosa C.A."/>
            <person name="Scheuner C."/>
            <person name="Sibirny A.A."/>
            <person name="Slot J.C."/>
            <person name="Stielow J.B."/>
            <person name="Sun H."/>
            <person name="Kurtzman C.P."/>
            <person name="Blackwell M."/>
            <person name="Grigoriev I.V."/>
            <person name="Jeffries T.W."/>
        </authorList>
    </citation>
    <scope>NUCLEOTIDE SEQUENCE [LARGE SCALE GENOMIC DNA]</scope>
    <source>
        <strain evidence="6">NRRL YB-2248</strain>
    </source>
</reference>
<dbReference type="Proteomes" id="UP000094801">
    <property type="component" value="Unassembled WGS sequence"/>
</dbReference>